<dbReference type="InterPro" id="IPR023365">
    <property type="entry name" value="Sortase_dom-sf"/>
</dbReference>
<dbReference type="EMBL" id="CP104778">
    <property type="protein sequence ID" value="WPC21079.1"/>
    <property type="molecule type" value="Genomic_DNA"/>
</dbReference>
<dbReference type="SUPFAM" id="SSF63817">
    <property type="entry name" value="Sortase"/>
    <property type="match status" value="1"/>
</dbReference>
<evidence type="ECO:0000313" key="4">
    <source>
        <dbReference type="EMBL" id="WPC21079.1"/>
    </source>
</evidence>
<dbReference type="CDD" id="cd06165">
    <property type="entry name" value="Sortase_A"/>
    <property type="match status" value="1"/>
</dbReference>
<name>A0ABZ0Q3V1_9LACO</name>
<accession>A0ABZ0Q3V1</accession>
<reference evidence="5" key="1">
    <citation type="submission" date="2024-06" db="EMBL/GenBank/DDBJ databases">
        <authorList>
            <person name="Chang H.C."/>
            <person name="Mun S.Y."/>
        </authorList>
    </citation>
    <scope>NUCLEOTIDE SEQUENCE [LARGE SCALE GENOMIC DNA]</scope>
    <source>
        <strain evidence="5">KT1</strain>
    </source>
</reference>
<dbReference type="Proteomes" id="UP001302696">
    <property type="component" value="Chromosome"/>
</dbReference>
<dbReference type="Gene3D" id="2.40.260.10">
    <property type="entry name" value="Sortase"/>
    <property type="match status" value="1"/>
</dbReference>
<dbReference type="NCBIfam" id="TIGR01076">
    <property type="entry name" value="sortase_fam"/>
    <property type="match status" value="1"/>
</dbReference>
<proteinExistence type="predicted"/>
<evidence type="ECO:0000256" key="1">
    <source>
        <dbReference type="ARBA" id="ARBA00022670"/>
    </source>
</evidence>
<keyword evidence="1" id="KW-0645">Protease</keyword>
<dbReference type="Pfam" id="PF04203">
    <property type="entry name" value="Sortase"/>
    <property type="match status" value="1"/>
</dbReference>
<evidence type="ECO:0000256" key="2">
    <source>
        <dbReference type="ARBA" id="ARBA00022801"/>
    </source>
</evidence>
<keyword evidence="3" id="KW-0788">Thiol protease</keyword>
<keyword evidence="5" id="KW-1185">Reference proteome</keyword>
<gene>
    <name evidence="4" type="ORF">N6G96_07215</name>
</gene>
<keyword evidence="2" id="KW-0378">Hydrolase</keyword>
<dbReference type="RefSeq" id="WP_323707372.1">
    <property type="nucleotide sequence ID" value="NZ_CP104774.1"/>
</dbReference>
<evidence type="ECO:0000313" key="5">
    <source>
        <dbReference type="Proteomes" id="UP001302696"/>
    </source>
</evidence>
<dbReference type="InterPro" id="IPR005754">
    <property type="entry name" value="Sortase"/>
</dbReference>
<dbReference type="InterPro" id="IPR042007">
    <property type="entry name" value="Sortase_A"/>
</dbReference>
<sequence length="243" mass="27909">MRRRIFAIFLIIIGIVLFVAGSNWRKIGNAVVRHESTNIVNKQKWHIHKPSQKQSKRLAYGNEKDKLSSPYQIWKYAHANHYPLYLAGYIAIPSRDVLLPINHGNSNRVLAVGAGTLKDSNAPAPYNEADVMGKSNYALCGHNMDDKYTLFSPITHMSKGENIYVTNGKQIFVYRKISTHVIPPTDIQVIFNTKETNQHPVITLTTCNWTGSMRYEIRGKLIKKIRWRQASQYQRSLFPRRSV</sequence>
<evidence type="ECO:0000256" key="3">
    <source>
        <dbReference type="ARBA" id="ARBA00022807"/>
    </source>
</evidence>
<protein>
    <submittedName>
        <fullName evidence="4">Class A sortase</fullName>
    </submittedName>
</protein>
<organism evidence="4 5">
    <name type="scientific">Pediococcus inopinatus</name>
    <dbReference type="NCBI Taxonomy" id="114090"/>
    <lineage>
        <taxon>Bacteria</taxon>
        <taxon>Bacillati</taxon>
        <taxon>Bacillota</taxon>
        <taxon>Bacilli</taxon>
        <taxon>Lactobacillales</taxon>
        <taxon>Lactobacillaceae</taxon>
        <taxon>Pediococcus</taxon>
    </lineage>
</organism>